<evidence type="ECO:0000256" key="13">
    <source>
        <dbReference type="ARBA" id="ARBA00029899"/>
    </source>
</evidence>
<dbReference type="PROSITE" id="PS00061">
    <property type="entry name" value="ADH_SHORT"/>
    <property type="match status" value="1"/>
</dbReference>
<comment type="catalytic activity">
    <reaction evidence="16">
        <text>a (3R)-hydroxyacyl-[ACP] + NADP(+) = a 3-oxoacyl-[ACP] + NADPH + H(+)</text>
        <dbReference type="Rhea" id="RHEA:17397"/>
        <dbReference type="Rhea" id="RHEA-COMP:9916"/>
        <dbReference type="Rhea" id="RHEA-COMP:9945"/>
        <dbReference type="ChEBI" id="CHEBI:15378"/>
        <dbReference type="ChEBI" id="CHEBI:57783"/>
        <dbReference type="ChEBI" id="CHEBI:58349"/>
        <dbReference type="ChEBI" id="CHEBI:78776"/>
        <dbReference type="ChEBI" id="CHEBI:78827"/>
        <dbReference type="EC" id="1.1.1.100"/>
    </reaction>
</comment>
<dbReference type="InterPro" id="IPR002347">
    <property type="entry name" value="SDR_fam"/>
</dbReference>
<evidence type="ECO:0000256" key="1">
    <source>
        <dbReference type="ARBA" id="ARBA00002607"/>
    </source>
</evidence>
<dbReference type="Pfam" id="PF13561">
    <property type="entry name" value="adh_short_C2"/>
    <property type="match status" value="1"/>
</dbReference>
<keyword evidence="19" id="KW-1185">Reference proteome</keyword>
<evidence type="ECO:0000256" key="14">
    <source>
        <dbReference type="ARBA" id="ARBA00032683"/>
    </source>
</evidence>
<name>A0A1V9DNM3_9GAMM</name>
<evidence type="ECO:0000256" key="15">
    <source>
        <dbReference type="ARBA" id="ARBA00033040"/>
    </source>
</evidence>
<feature type="domain" description="Ketoreductase" evidence="17">
    <location>
        <begin position="7"/>
        <end position="188"/>
    </location>
</feature>
<dbReference type="GO" id="GO:0048038">
    <property type="term" value="F:quinone binding"/>
    <property type="evidence" value="ECO:0007669"/>
    <property type="project" value="TreeGrafter"/>
</dbReference>
<dbReference type="InterPro" id="IPR020904">
    <property type="entry name" value="Sc_DH/Rdtase_CS"/>
</dbReference>
<dbReference type="OrthoDB" id="7301144at2"/>
<dbReference type="InterPro" id="IPR057326">
    <property type="entry name" value="KR_dom"/>
</dbReference>
<dbReference type="RefSeq" id="WP_081137140.1">
    <property type="nucleotide sequence ID" value="NZ_MWUE01000007.1"/>
</dbReference>
<proteinExistence type="inferred from homology"/>
<keyword evidence="10" id="KW-0443">Lipid metabolism</keyword>
<evidence type="ECO:0000256" key="6">
    <source>
        <dbReference type="ARBA" id="ARBA00022516"/>
    </source>
</evidence>
<keyword evidence="6" id="KW-0444">Lipid biosynthesis</keyword>
<evidence type="ECO:0000256" key="9">
    <source>
        <dbReference type="ARBA" id="ARBA00023002"/>
    </source>
</evidence>
<protein>
    <recommendedName>
        <fullName evidence="5">3-oxoacyl-[acyl-carrier-protein] reductase FabG</fullName>
        <ecNumber evidence="4">1.1.1.100</ecNumber>
    </recommendedName>
    <alternativeName>
        <fullName evidence="15">3-ketoacyl-acyl carrier protein reductase</fullName>
    </alternativeName>
    <alternativeName>
        <fullName evidence="12 14">Beta-Ketoacyl-acyl carrier protein reductase</fullName>
    </alternativeName>
    <alternativeName>
        <fullName evidence="13">Beta-ketoacyl-ACP reductase</fullName>
    </alternativeName>
</protein>
<dbReference type="GO" id="GO:0006633">
    <property type="term" value="P:fatty acid biosynthetic process"/>
    <property type="evidence" value="ECO:0007669"/>
    <property type="project" value="UniProtKB-KW"/>
</dbReference>
<dbReference type="PANTHER" id="PTHR42760">
    <property type="entry name" value="SHORT-CHAIN DEHYDROGENASES/REDUCTASES FAMILY MEMBER"/>
    <property type="match status" value="1"/>
</dbReference>
<dbReference type="InterPro" id="IPR036291">
    <property type="entry name" value="NAD(P)-bd_dom_sf"/>
</dbReference>
<evidence type="ECO:0000256" key="7">
    <source>
        <dbReference type="ARBA" id="ARBA00022832"/>
    </source>
</evidence>
<evidence type="ECO:0000256" key="5">
    <source>
        <dbReference type="ARBA" id="ARBA00017650"/>
    </source>
</evidence>
<dbReference type="PRINTS" id="PR00081">
    <property type="entry name" value="GDHRDH"/>
</dbReference>
<evidence type="ECO:0000256" key="11">
    <source>
        <dbReference type="ARBA" id="ARBA00023160"/>
    </source>
</evidence>
<evidence type="ECO:0000256" key="2">
    <source>
        <dbReference type="ARBA" id="ARBA00005194"/>
    </source>
</evidence>
<dbReference type="PANTHER" id="PTHR42760:SF133">
    <property type="entry name" value="3-OXOACYL-[ACYL-CARRIER-PROTEIN] REDUCTASE"/>
    <property type="match status" value="1"/>
</dbReference>
<dbReference type="Proteomes" id="UP000192769">
    <property type="component" value="Unassembled WGS sequence"/>
</dbReference>
<evidence type="ECO:0000256" key="4">
    <source>
        <dbReference type="ARBA" id="ARBA00012948"/>
    </source>
</evidence>
<evidence type="ECO:0000256" key="16">
    <source>
        <dbReference type="ARBA" id="ARBA00048508"/>
    </source>
</evidence>
<sequence length="247" mass="26090">MRLLAGKTVFITGTSRGIGQAIAACFAASGANIVAHARHADARWRRELSTLAASHRVAIWPCCFDLTDSAAMTQAVRQMAAEKRAIDVLINNAGVMHSALFHMTSDAALREQFEVNFFACFKLTQLVSRLMLRQQRGNIINISSAVAEKGSAGHTAYGAAKAAVIALTKSLAVELGAQNIRVNCIAPGMVETALLDSLPNRVVQQAKANTALGRIGLPVDVAATALYLASDLSSYLTGQVIRVDGGA</sequence>
<evidence type="ECO:0000313" key="18">
    <source>
        <dbReference type="EMBL" id="OQP35441.1"/>
    </source>
</evidence>
<dbReference type="EC" id="1.1.1.100" evidence="4"/>
<dbReference type="SMART" id="SM00822">
    <property type="entry name" value="PKS_KR"/>
    <property type="match status" value="1"/>
</dbReference>
<comment type="pathway">
    <text evidence="2">Lipid metabolism; fatty acid biosynthesis.</text>
</comment>
<accession>A0A1V9DNM3</accession>
<dbReference type="PRINTS" id="PR00080">
    <property type="entry name" value="SDRFAMILY"/>
</dbReference>
<evidence type="ECO:0000256" key="10">
    <source>
        <dbReference type="ARBA" id="ARBA00023098"/>
    </source>
</evidence>
<dbReference type="FunFam" id="3.40.50.720:FF:000173">
    <property type="entry name" value="3-oxoacyl-[acyl-carrier protein] reductase"/>
    <property type="match status" value="1"/>
</dbReference>
<keyword evidence="11" id="KW-0275">Fatty acid biosynthesis</keyword>
<evidence type="ECO:0000313" key="19">
    <source>
        <dbReference type="Proteomes" id="UP000192769"/>
    </source>
</evidence>
<comment type="caution">
    <text evidence="18">The sequence shown here is derived from an EMBL/GenBank/DDBJ whole genome shotgun (WGS) entry which is preliminary data.</text>
</comment>
<evidence type="ECO:0000256" key="8">
    <source>
        <dbReference type="ARBA" id="ARBA00022837"/>
    </source>
</evidence>
<comment type="similarity">
    <text evidence="3">Belongs to the short-chain dehydrogenases/reductases (SDR) family.</text>
</comment>
<dbReference type="AlphaFoldDB" id="A0A1V9DNM3"/>
<dbReference type="Gene3D" id="3.40.50.720">
    <property type="entry name" value="NAD(P)-binding Rossmann-like Domain"/>
    <property type="match status" value="1"/>
</dbReference>
<organism evidence="18 19">
    <name type="scientific">Pantoea latae</name>
    <dbReference type="NCBI Taxonomy" id="1964541"/>
    <lineage>
        <taxon>Bacteria</taxon>
        <taxon>Pseudomonadati</taxon>
        <taxon>Pseudomonadota</taxon>
        <taxon>Gammaproteobacteria</taxon>
        <taxon>Enterobacterales</taxon>
        <taxon>Erwiniaceae</taxon>
        <taxon>Pantoea</taxon>
    </lineage>
</organism>
<keyword evidence="7" id="KW-0276">Fatty acid metabolism</keyword>
<evidence type="ECO:0000259" key="17">
    <source>
        <dbReference type="SMART" id="SM00822"/>
    </source>
</evidence>
<reference evidence="18 19" key="1">
    <citation type="submission" date="2017-02" db="EMBL/GenBank/DDBJ databases">
        <title>Whole genome shotgun sequence of Pantoea agglomerans strain AS1 isolated from a cycad, Zamia floridana in Central Florida, USA.</title>
        <authorList>
            <person name="Lata P."/>
            <person name="Govindarajan S."/>
            <person name="Qi F."/>
            <person name="Li J.-L."/>
            <person name="Maurya S.K."/>
            <person name="Sahoo M.K."/>
        </authorList>
    </citation>
    <scope>NUCLEOTIDE SEQUENCE [LARGE SCALE GENOMIC DNA]</scope>
    <source>
        <strain evidence="18 19">AS1</strain>
    </source>
</reference>
<evidence type="ECO:0000256" key="12">
    <source>
        <dbReference type="ARBA" id="ARBA00029743"/>
    </source>
</evidence>
<dbReference type="SUPFAM" id="SSF51735">
    <property type="entry name" value="NAD(P)-binding Rossmann-fold domains"/>
    <property type="match status" value="1"/>
</dbReference>
<keyword evidence="8" id="KW-0106">Calcium</keyword>
<keyword evidence="9" id="KW-0560">Oxidoreductase</keyword>
<evidence type="ECO:0000256" key="3">
    <source>
        <dbReference type="ARBA" id="ARBA00006484"/>
    </source>
</evidence>
<gene>
    <name evidence="18" type="ORF">B2J69_05460</name>
</gene>
<dbReference type="GO" id="GO:0004316">
    <property type="term" value="F:3-oxoacyl-[acyl-carrier-protein] reductase (NADPH) activity"/>
    <property type="evidence" value="ECO:0007669"/>
    <property type="project" value="UniProtKB-EC"/>
</dbReference>
<dbReference type="EMBL" id="MWUE01000007">
    <property type="protein sequence ID" value="OQP35441.1"/>
    <property type="molecule type" value="Genomic_DNA"/>
</dbReference>
<comment type="function">
    <text evidence="1">Catalyzes the NADPH-dependent reduction of beta-ketoacyl-ACP substrates to beta-hydroxyacyl-ACP products, the first reductive step in the elongation cycle of fatty acid biosynthesis.</text>
</comment>